<dbReference type="Proteomes" id="UP000267096">
    <property type="component" value="Unassembled WGS sequence"/>
</dbReference>
<dbReference type="Pfam" id="PF00989">
    <property type="entry name" value="PAS"/>
    <property type="match status" value="1"/>
</dbReference>
<dbReference type="Gene3D" id="3.30.450.20">
    <property type="entry name" value="PAS domain"/>
    <property type="match status" value="1"/>
</dbReference>
<reference evidence="2 3" key="2">
    <citation type="submission" date="2018-11" db="EMBL/GenBank/DDBJ databases">
        <authorList>
            <consortium name="Pathogen Informatics"/>
        </authorList>
    </citation>
    <scope>NUCLEOTIDE SEQUENCE [LARGE SCALE GENOMIC DNA]</scope>
</reference>
<organism evidence="4">
    <name type="scientific">Anisakis simplex</name>
    <name type="common">Herring worm</name>
    <dbReference type="NCBI Taxonomy" id="6269"/>
    <lineage>
        <taxon>Eukaryota</taxon>
        <taxon>Metazoa</taxon>
        <taxon>Ecdysozoa</taxon>
        <taxon>Nematoda</taxon>
        <taxon>Chromadorea</taxon>
        <taxon>Rhabditida</taxon>
        <taxon>Spirurina</taxon>
        <taxon>Ascaridomorpha</taxon>
        <taxon>Ascaridoidea</taxon>
        <taxon>Anisakidae</taxon>
        <taxon>Anisakis</taxon>
        <taxon>Anisakis simplex complex</taxon>
    </lineage>
</organism>
<evidence type="ECO:0000259" key="1">
    <source>
        <dbReference type="PROSITE" id="PS50112"/>
    </source>
</evidence>
<dbReference type="OrthoDB" id="7788762at2759"/>
<reference evidence="4" key="1">
    <citation type="submission" date="2017-02" db="UniProtKB">
        <authorList>
            <consortium name="WormBaseParasite"/>
        </authorList>
    </citation>
    <scope>IDENTIFICATION</scope>
</reference>
<name>A0A0M3K2N6_ANISI</name>
<accession>A0A0M3K2N6</accession>
<feature type="domain" description="PAS" evidence="1">
    <location>
        <begin position="92"/>
        <end position="155"/>
    </location>
</feature>
<dbReference type="GO" id="GO:0006355">
    <property type="term" value="P:regulation of DNA-templated transcription"/>
    <property type="evidence" value="ECO:0007669"/>
    <property type="project" value="InterPro"/>
</dbReference>
<dbReference type="EMBL" id="UYRR01031832">
    <property type="protein sequence ID" value="VDK52872.1"/>
    <property type="molecule type" value="Genomic_DNA"/>
</dbReference>
<dbReference type="SUPFAM" id="SSF55785">
    <property type="entry name" value="PYP-like sensor domain (PAS domain)"/>
    <property type="match status" value="1"/>
</dbReference>
<evidence type="ECO:0000313" key="2">
    <source>
        <dbReference type="EMBL" id="VDK52872.1"/>
    </source>
</evidence>
<keyword evidence="3" id="KW-1185">Reference proteome</keyword>
<evidence type="ECO:0000313" key="4">
    <source>
        <dbReference type="WBParaSite" id="ASIM_0001519101-mRNA-1"/>
    </source>
</evidence>
<dbReference type="InterPro" id="IPR000014">
    <property type="entry name" value="PAS"/>
</dbReference>
<sequence>MTASALRAAASLTPCSDLDMSLAMDTSIPIATEQLNDSDDMISADNAISLLLRNALDSSQTFYETTQLDSLIQFIYGIALQGYSNENGEKSRLDSATALLESFDGFVLVLNSDGMLDYISSKASTYLYYLPIEMMHQSIFNYISPIDHDLFNKLLPDQFGGLESEKKAIGFHNFPCRFLPQLVPSANSPRDIALEISAVVISEPNICIDGGDTWSCLESPQSSGKPFLCAH</sequence>
<dbReference type="WBParaSite" id="ASIM_0001519101-mRNA-1">
    <property type="protein sequence ID" value="ASIM_0001519101-mRNA-1"/>
    <property type="gene ID" value="ASIM_0001519101"/>
</dbReference>
<dbReference type="SMART" id="SM00091">
    <property type="entry name" value="PAS"/>
    <property type="match status" value="1"/>
</dbReference>
<protein>
    <submittedName>
        <fullName evidence="4">PAS domain-containing protein</fullName>
    </submittedName>
</protein>
<dbReference type="InterPro" id="IPR013767">
    <property type="entry name" value="PAS_fold"/>
</dbReference>
<dbReference type="AlphaFoldDB" id="A0A0M3K2N6"/>
<gene>
    <name evidence="2" type="ORF">ASIM_LOCUS14601</name>
</gene>
<dbReference type="PROSITE" id="PS50112">
    <property type="entry name" value="PAS"/>
    <property type="match status" value="1"/>
</dbReference>
<proteinExistence type="predicted"/>
<evidence type="ECO:0000313" key="3">
    <source>
        <dbReference type="Proteomes" id="UP000267096"/>
    </source>
</evidence>
<dbReference type="CDD" id="cd00130">
    <property type="entry name" value="PAS"/>
    <property type="match status" value="1"/>
</dbReference>
<dbReference type="InterPro" id="IPR035965">
    <property type="entry name" value="PAS-like_dom_sf"/>
</dbReference>